<keyword evidence="2 6" id="KW-0812">Transmembrane</keyword>
<sequence>MGLPLAASVVLIVVGACLILTAPYIAALVYRHLRRCKEPSPQDTETPSLQGAPISKTWMNRWNAFLETHSKDLETHSSQADLEASLEPALVSMNTPLAEKVQEQGPALTLTDVELRERLAEKFAARAFRPPRNNRGDNVAYRQSVSSINAFAGRVGEDGLKELQQAYEEATAFQLPQASPPHSVSTHNTYNSYFANYDQRPDNRRALYMGYVSPDAYERAMMEKKSIRAALVARQSEAAFKEAFETPKKKPVGPRRPPASPVSPRRRPVPCSPVGTSAAEMQTAHIEQTIIRAPPSTPRISRDENVHPEPGNWDEFSFTVKPEVLSREPPTLSKQPSSKDLMSLILTAKASSGRRTFTKERGSMREIDMNVDVKPSHDNVLNGGTSLKMDYIQMPRPCVTRSVSSVKYKIGYRYPFAKMCHDMSVRLVSPQSDHGLSDVDWERSPESPSSIIMTTNHSRGISSASAGSVELEEVITSPNSKRAYTVKHGVRELPTIEVNYAPMTPGGSLPVTPHHEREDPFATPNTDRQNPFSATATPGVSRPGSPFLQPTAQSLTNPPINKWRFIASFTEFMTLGLHDGAIGALLLYLESYYHIGYVLVSVIFLSNAFGYIIGVVAGPYIFNRFGRFYTIGAGVGLQFLTYALICWRPPYPLFIIAFCFAGIGFALMLAQVNVFHAALQNSTTLLGYLHGGYGLGATIAPLIATQMVTRGVPWNYYFYIMVGVTAMSMVFILWAFKPRPEDAAYELAQRRGSLMGSNEEAKPQGLKTALKNRTTVITAIFLCFYQGAEVCLGGFLVAFLVQARNGDPTAAGWVATGFWGGIVAGRFLLGHASARWGERLCIFVYIGASMAMHLIFWLVPQFTVEAVAVSLVGFALGPIYPTTVSWFTKVVNRKLHVVCMSFMSAVGSSGGAIFPFVVGLGAQVKGPSVVSPVVISLLSLMTVFWFVQPKVQRHADRATRKGGGFGGVVEVVAVAIAVAVAVAIAFPGSRQWRPAASSHARATHKGLPSVNSIPYTNKSRRPPLKAAGRLAPILQSSIHPLSSVIQPRYVDRCARGSPRSSVRNDEPLLRENALSFVDSSTLSHLRAHKADRALPRPNIRFSSHSEEAFKSGTIPRDYEHT</sequence>
<feature type="transmembrane region" description="Helical" evidence="6">
    <location>
        <begin position="716"/>
        <end position="736"/>
    </location>
</feature>
<feature type="transmembrane region" description="Helical" evidence="6">
    <location>
        <begin position="685"/>
        <end position="704"/>
    </location>
</feature>
<feature type="region of interest" description="Disordered" evidence="5">
    <location>
        <begin position="504"/>
        <end position="543"/>
    </location>
</feature>
<dbReference type="InterPro" id="IPR020846">
    <property type="entry name" value="MFS_dom"/>
</dbReference>
<dbReference type="InterPro" id="IPR051788">
    <property type="entry name" value="MFS_Transporter"/>
</dbReference>
<organism evidence="8 9">
    <name type="scientific">Saitoella complicata (strain BCRC 22490 / CBS 7301 / JCM 7358 / NBRC 10748 / NRRL Y-17804)</name>
    <dbReference type="NCBI Taxonomy" id="698492"/>
    <lineage>
        <taxon>Eukaryota</taxon>
        <taxon>Fungi</taxon>
        <taxon>Dikarya</taxon>
        <taxon>Ascomycota</taxon>
        <taxon>Taphrinomycotina</taxon>
        <taxon>Taphrinomycotina incertae sedis</taxon>
        <taxon>Saitoella</taxon>
    </lineage>
</organism>
<dbReference type="FunFam" id="1.20.1250.20:FF:000286">
    <property type="entry name" value="MFS efflux transporter"/>
    <property type="match status" value="1"/>
</dbReference>
<proteinExistence type="predicted"/>
<evidence type="ECO:0000256" key="5">
    <source>
        <dbReference type="SAM" id="MobiDB-lite"/>
    </source>
</evidence>
<feature type="compositionally biased region" description="Polar residues" evidence="5">
    <location>
        <begin position="523"/>
        <end position="538"/>
    </location>
</feature>
<evidence type="ECO:0000313" key="8">
    <source>
        <dbReference type="EMBL" id="GAO49482.1"/>
    </source>
</evidence>
<dbReference type="AlphaFoldDB" id="A0A0E9NHZ0"/>
<evidence type="ECO:0000256" key="4">
    <source>
        <dbReference type="ARBA" id="ARBA00023136"/>
    </source>
</evidence>
<dbReference type="Proteomes" id="UP000033140">
    <property type="component" value="Unassembled WGS sequence"/>
</dbReference>
<feature type="region of interest" description="Disordered" evidence="5">
    <location>
        <begin position="431"/>
        <end position="454"/>
    </location>
</feature>
<evidence type="ECO:0000313" key="9">
    <source>
        <dbReference type="Proteomes" id="UP000033140"/>
    </source>
</evidence>
<dbReference type="PROSITE" id="PS50850">
    <property type="entry name" value="MFS"/>
    <property type="match status" value="1"/>
</dbReference>
<keyword evidence="9" id="KW-1185">Reference proteome</keyword>
<gene>
    <name evidence="8" type="ORF">G7K_3631-t2</name>
</gene>
<comment type="subcellular location">
    <subcellularLocation>
        <location evidence="1">Membrane</location>
        <topology evidence="1">Multi-pass membrane protein</topology>
    </subcellularLocation>
</comment>
<feature type="transmembrane region" description="Helical" evidence="6">
    <location>
        <begin position="628"/>
        <end position="645"/>
    </location>
</feature>
<dbReference type="PANTHER" id="PTHR23514:SF6">
    <property type="entry name" value="MAJOR FACILITATOR SUPERFAMILY (MFS) PROFILE DOMAIN-CONTAINING PROTEIN"/>
    <property type="match status" value="1"/>
</dbReference>
<feature type="transmembrane region" description="Helical" evidence="6">
    <location>
        <begin position="929"/>
        <end position="947"/>
    </location>
</feature>
<comment type="caution">
    <text evidence="8">The sequence shown here is derived from an EMBL/GenBank/DDBJ whole genome shotgun (WGS) entry which is preliminary data.</text>
</comment>
<feature type="transmembrane region" description="Helical" evidence="6">
    <location>
        <begin position="841"/>
        <end position="860"/>
    </location>
</feature>
<accession>A0A0E9NHZ0</accession>
<dbReference type="SUPFAM" id="SSF103473">
    <property type="entry name" value="MFS general substrate transporter"/>
    <property type="match status" value="1"/>
</dbReference>
<feature type="transmembrane region" description="Helical" evidence="6">
    <location>
        <begin position="866"/>
        <end position="888"/>
    </location>
</feature>
<keyword evidence="3 6" id="KW-1133">Transmembrane helix</keyword>
<feature type="compositionally biased region" description="Basic and acidic residues" evidence="5">
    <location>
        <begin position="435"/>
        <end position="445"/>
    </location>
</feature>
<dbReference type="InterPro" id="IPR036259">
    <property type="entry name" value="MFS_trans_sf"/>
</dbReference>
<evidence type="ECO:0000256" key="3">
    <source>
        <dbReference type="ARBA" id="ARBA00022989"/>
    </source>
</evidence>
<evidence type="ECO:0000256" key="2">
    <source>
        <dbReference type="ARBA" id="ARBA00022692"/>
    </source>
</evidence>
<reference evidence="8 9" key="2">
    <citation type="journal article" date="2014" name="J. Gen. Appl. Microbiol.">
        <title>The early diverging ascomycetous budding yeast Saitoella complicata has three histone deacetylases belonging to the Clr6, Hos2, and Rpd3 lineages.</title>
        <authorList>
            <person name="Nishida H."/>
            <person name="Matsumoto T."/>
            <person name="Kondo S."/>
            <person name="Hamamoto M."/>
            <person name="Yoshikawa H."/>
        </authorList>
    </citation>
    <scope>NUCLEOTIDE SEQUENCE [LARGE SCALE GENOMIC DNA]</scope>
    <source>
        <strain evidence="8 9">NRRL Y-17804</strain>
    </source>
</reference>
<keyword evidence="4 6" id="KW-0472">Membrane</keyword>
<feature type="region of interest" description="Disordered" evidence="5">
    <location>
        <begin position="998"/>
        <end position="1022"/>
    </location>
</feature>
<dbReference type="InterPro" id="IPR011701">
    <property type="entry name" value="MFS"/>
</dbReference>
<evidence type="ECO:0000259" key="7">
    <source>
        <dbReference type="PROSITE" id="PS50850"/>
    </source>
</evidence>
<reference evidence="8 9" key="1">
    <citation type="journal article" date="2011" name="J. Gen. Appl. Microbiol.">
        <title>Draft genome sequencing of the enigmatic yeast Saitoella complicata.</title>
        <authorList>
            <person name="Nishida H."/>
            <person name="Hamamoto M."/>
            <person name="Sugiyama J."/>
        </authorList>
    </citation>
    <scope>NUCLEOTIDE SEQUENCE [LARGE SCALE GENOMIC DNA]</scope>
    <source>
        <strain evidence="8 9">NRRL Y-17804</strain>
    </source>
</reference>
<feature type="transmembrane region" description="Helical" evidence="6">
    <location>
        <begin position="6"/>
        <end position="30"/>
    </location>
</feature>
<reference evidence="8 9" key="3">
    <citation type="journal article" date="2015" name="Genome Announc.">
        <title>Draft Genome Sequence of the Archiascomycetous Yeast Saitoella complicata.</title>
        <authorList>
            <person name="Yamauchi K."/>
            <person name="Kondo S."/>
            <person name="Hamamoto M."/>
            <person name="Takahashi Y."/>
            <person name="Ogura Y."/>
            <person name="Hayashi T."/>
            <person name="Nishida H."/>
        </authorList>
    </citation>
    <scope>NUCLEOTIDE SEQUENCE [LARGE SCALE GENOMIC DNA]</scope>
    <source>
        <strain evidence="8 9">NRRL Y-17804</strain>
    </source>
</reference>
<dbReference type="STRING" id="698492.A0A0E9NHZ0"/>
<dbReference type="EMBL" id="BACD03000023">
    <property type="protein sequence ID" value="GAO49482.1"/>
    <property type="molecule type" value="Genomic_DNA"/>
</dbReference>
<feature type="transmembrane region" description="Helical" evidence="6">
    <location>
        <begin position="776"/>
        <end position="798"/>
    </location>
</feature>
<feature type="transmembrane region" description="Helical" evidence="6">
    <location>
        <begin position="651"/>
        <end position="673"/>
    </location>
</feature>
<dbReference type="Gene3D" id="1.20.1250.20">
    <property type="entry name" value="MFS general substrate transporter like domains"/>
    <property type="match status" value="2"/>
</dbReference>
<name>A0A0E9NHZ0_SAICN</name>
<dbReference type="GO" id="GO:0022857">
    <property type="term" value="F:transmembrane transporter activity"/>
    <property type="evidence" value="ECO:0007669"/>
    <property type="project" value="InterPro"/>
</dbReference>
<feature type="transmembrane region" description="Helical" evidence="6">
    <location>
        <begin position="968"/>
        <end position="988"/>
    </location>
</feature>
<feature type="domain" description="Major facilitator superfamily (MFS) profile" evidence="7">
    <location>
        <begin position="564"/>
        <end position="991"/>
    </location>
</feature>
<dbReference type="GO" id="GO:0016020">
    <property type="term" value="C:membrane"/>
    <property type="evidence" value="ECO:0007669"/>
    <property type="project" value="UniProtKB-SubCell"/>
</dbReference>
<feature type="transmembrane region" description="Helical" evidence="6">
    <location>
        <begin position="595"/>
        <end position="616"/>
    </location>
</feature>
<dbReference type="PANTHER" id="PTHR23514">
    <property type="entry name" value="BYPASS OF STOP CODON PROTEIN 6"/>
    <property type="match status" value="1"/>
</dbReference>
<feature type="region of interest" description="Disordered" evidence="5">
    <location>
        <begin position="243"/>
        <end position="275"/>
    </location>
</feature>
<feature type="transmembrane region" description="Helical" evidence="6">
    <location>
        <begin position="810"/>
        <end position="829"/>
    </location>
</feature>
<evidence type="ECO:0000256" key="6">
    <source>
        <dbReference type="SAM" id="Phobius"/>
    </source>
</evidence>
<protein>
    <recommendedName>
        <fullName evidence="7">Major facilitator superfamily (MFS) profile domain-containing protein</fullName>
    </recommendedName>
</protein>
<dbReference type="Pfam" id="PF07690">
    <property type="entry name" value="MFS_1"/>
    <property type="match status" value="1"/>
</dbReference>
<feature type="transmembrane region" description="Helical" evidence="6">
    <location>
        <begin position="895"/>
        <end position="917"/>
    </location>
</feature>
<evidence type="ECO:0000256" key="1">
    <source>
        <dbReference type="ARBA" id="ARBA00004141"/>
    </source>
</evidence>